<gene>
    <name evidence="11" type="ORF">Fcan01_02870</name>
</gene>
<dbReference type="Gene3D" id="1.10.287.630">
    <property type="entry name" value="Helix hairpin bin"/>
    <property type="match status" value="1"/>
</dbReference>
<dbReference type="EMBL" id="LNIX01000001">
    <property type="protein sequence ID" value="OXA61245.1"/>
    <property type="molecule type" value="Genomic_DNA"/>
</dbReference>
<dbReference type="PANTHER" id="PTHR45689:SF5">
    <property type="entry name" value="I[[H]] CHANNEL, ISOFORM E"/>
    <property type="match status" value="1"/>
</dbReference>
<keyword evidence="7" id="KW-0175">Coiled coil</keyword>
<feature type="transmembrane region" description="Helical" evidence="9">
    <location>
        <begin position="286"/>
        <end position="308"/>
    </location>
</feature>
<keyword evidence="2" id="KW-0813">Transport</keyword>
<dbReference type="GO" id="GO:0005249">
    <property type="term" value="F:voltage-gated potassium channel activity"/>
    <property type="evidence" value="ECO:0007669"/>
    <property type="project" value="TreeGrafter"/>
</dbReference>
<dbReference type="PROSITE" id="PS50042">
    <property type="entry name" value="CNMP_BINDING_3"/>
    <property type="match status" value="1"/>
</dbReference>
<evidence type="ECO:0000256" key="2">
    <source>
        <dbReference type="ARBA" id="ARBA00022448"/>
    </source>
</evidence>
<dbReference type="InterPro" id="IPR014710">
    <property type="entry name" value="RmlC-like_jellyroll"/>
</dbReference>
<dbReference type="Proteomes" id="UP000198287">
    <property type="component" value="Unassembled WGS sequence"/>
</dbReference>
<evidence type="ECO:0000256" key="4">
    <source>
        <dbReference type="ARBA" id="ARBA00022989"/>
    </source>
</evidence>
<dbReference type="AlphaFoldDB" id="A0A226EUE6"/>
<dbReference type="InterPro" id="IPR018490">
    <property type="entry name" value="cNMP-bd_dom_sf"/>
</dbReference>
<feature type="compositionally biased region" description="Low complexity" evidence="8">
    <location>
        <begin position="692"/>
        <end position="701"/>
    </location>
</feature>
<dbReference type="Gene3D" id="1.10.287.70">
    <property type="match status" value="1"/>
</dbReference>
<sequence length="755" mass="86530">MDRSSMYTGLGEADEGTGIIDFEDMNNQRLTDADAQIDLSVTEKSKSFEVLPESDDPTRNLQFPLISSSEPPTKIPKHHIKEMWFQAPWYVRIRCRFLASEYQPFQCGTIQGFLGLFHERMRHFTSFPYMIHPYSDFITYWNFFLGFILAANIIYSPYLIAFNVNMFVRQPILSINLAITTFLLFDVLLNFVTGVRDQYSGKIVFDPRIIVWRYLKGWFLFDLVSRVPIDAILTLRLTEDQKNVKTNLEVIRIVALITRTFRYRKVYEILSRISEILAFRSIVYPWLLKLVILVLYCIHWMACFHWLLPDIVNARYPTPKPKSWVTAYNLWHKSNFQKYINAYLRSLSNLLTLDGGNFIPREVEEIMCTIIGIFLNLSLFGYFISSFTTIMGQLNASTEKFEHTFEMIHDYLTFKKIPMVLQEKVVTYFERKHRGHMFSDAAIMSTLSPSLRTELACHNCRTLIEKVPIFQKIPAGIVVNLAQKLEYDVYVPGDVLVTAETQGDAMFFIQNGEVHVLDIFGTKITSLRDGEFFGEMSLITNERTRQSVVAKVPCEIYKLSKANFRETVETSPEVFDRIAEVARDKLDAERRLAEEESRRADELRNWKNAKKQIEESIKRTNEIVIDESGIELIGGEEDPENQDEQTLIASIPTDSPEEVVIIAQEPTQFSAVPQSVGLNERIIQITDPTIVGAGEPTTATAEEPEEQVLNQELEIGEEISSSSSSSDDSTSGSTESESGSSEDDDDDTNTSRARN</sequence>
<evidence type="ECO:0000256" key="3">
    <source>
        <dbReference type="ARBA" id="ARBA00022692"/>
    </source>
</evidence>
<comment type="caution">
    <text evidence="11">The sequence shown here is derived from an EMBL/GenBank/DDBJ whole genome shotgun (WGS) entry which is preliminary data.</text>
</comment>
<keyword evidence="5" id="KW-0406">Ion transport</keyword>
<feature type="domain" description="Cyclic nucleotide-binding" evidence="10">
    <location>
        <begin position="469"/>
        <end position="585"/>
    </location>
</feature>
<dbReference type="InterPro" id="IPR005821">
    <property type="entry name" value="Ion_trans_dom"/>
</dbReference>
<evidence type="ECO:0000256" key="5">
    <source>
        <dbReference type="ARBA" id="ARBA00023065"/>
    </source>
</evidence>
<evidence type="ECO:0000313" key="11">
    <source>
        <dbReference type="EMBL" id="OXA61245.1"/>
    </source>
</evidence>
<dbReference type="GO" id="GO:0003254">
    <property type="term" value="P:regulation of membrane depolarization"/>
    <property type="evidence" value="ECO:0007669"/>
    <property type="project" value="TreeGrafter"/>
</dbReference>
<dbReference type="CDD" id="cd00038">
    <property type="entry name" value="CAP_ED"/>
    <property type="match status" value="1"/>
</dbReference>
<dbReference type="OMA" id="FLGWIWF"/>
<keyword evidence="12" id="KW-1185">Reference proteome</keyword>
<reference evidence="11 12" key="1">
    <citation type="submission" date="2015-12" db="EMBL/GenBank/DDBJ databases">
        <title>The genome of Folsomia candida.</title>
        <authorList>
            <person name="Faddeeva A."/>
            <person name="Derks M.F."/>
            <person name="Anvar Y."/>
            <person name="Smit S."/>
            <person name="Van Straalen N."/>
            <person name="Roelofs D."/>
        </authorList>
    </citation>
    <scope>NUCLEOTIDE SEQUENCE [LARGE SCALE GENOMIC DNA]</scope>
    <source>
        <strain evidence="11 12">VU population</strain>
        <tissue evidence="11">Whole body</tissue>
    </source>
</reference>
<accession>A0A226EUE6</accession>
<feature type="transmembrane region" description="Helical" evidence="9">
    <location>
        <begin position="172"/>
        <end position="192"/>
    </location>
</feature>
<dbReference type="GO" id="GO:0035725">
    <property type="term" value="P:sodium ion transmembrane transport"/>
    <property type="evidence" value="ECO:0007669"/>
    <property type="project" value="TreeGrafter"/>
</dbReference>
<keyword evidence="6 9" id="KW-0472">Membrane</keyword>
<dbReference type="Pfam" id="PF00520">
    <property type="entry name" value="Ion_trans"/>
    <property type="match status" value="1"/>
</dbReference>
<evidence type="ECO:0000256" key="7">
    <source>
        <dbReference type="SAM" id="Coils"/>
    </source>
</evidence>
<dbReference type="InterPro" id="IPR051413">
    <property type="entry name" value="K/Na_HCN_channel"/>
</dbReference>
<dbReference type="SUPFAM" id="SSF51206">
    <property type="entry name" value="cAMP-binding domain-like"/>
    <property type="match status" value="1"/>
</dbReference>
<name>A0A226EUE6_FOLCA</name>
<protein>
    <submittedName>
        <fullName evidence="11">Potassium/sodium hyperpolarization-activated cyclic nucleotide-gated channel 4</fullName>
    </submittedName>
</protein>
<dbReference type="PANTHER" id="PTHR45689">
    <property type="entry name" value="I[[H]] CHANNEL, ISOFORM E"/>
    <property type="match status" value="1"/>
</dbReference>
<proteinExistence type="predicted"/>
<dbReference type="Pfam" id="PF00027">
    <property type="entry name" value="cNMP_binding"/>
    <property type="match status" value="1"/>
</dbReference>
<dbReference type="OrthoDB" id="2021138at2759"/>
<dbReference type="Gene3D" id="2.60.120.10">
    <property type="entry name" value="Jelly Rolls"/>
    <property type="match status" value="1"/>
</dbReference>
<dbReference type="GO" id="GO:0098855">
    <property type="term" value="C:HCN channel complex"/>
    <property type="evidence" value="ECO:0007669"/>
    <property type="project" value="TreeGrafter"/>
</dbReference>
<keyword evidence="3 9" id="KW-0812">Transmembrane</keyword>
<evidence type="ECO:0000259" key="10">
    <source>
        <dbReference type="PROSITE" id="PS50042"/>
    </source>
</evidence>
<organism evidence="11 12">
    <name type="scientific">Folsomia candida</name>
    <name type="common">Springtail</name>
    <dbReference type="NCBI Taxonomy" id="158441"/>
    <lineage>
        <taxon>Eukaryota</taxon>
        <taxon>Metazoa</taxon>
        <taxon>Ecdysozoa</taxon>
        <taxon>Arthropoda</taxon>
        <taxon>Hexapoda</taxon>
        <taxon>Collembola</taxon>
        <taxon>Entomobryomorpha</taxon>
        <taxon>Isotomoidea</taxon>
        <taxon>Isotomidae</taxon>
        <taxon>Proisotominae</taxon>
        <taxon>Folsomia</taxon>
    </lineage>
</organism>
<dbReference type="SUPFAM" id="SSF81324">
    <property type="entry name" value="Voltage-gated potassium channels"/>
    <property type="match status" value="1"/>
</dbReference>
<feature type="coiled-coil region" evidence="7">
    <location>
        <begin position="578"/>
        <end position="623"/>
    </location>
</feature>
<feature type="compositionally biased region" description="Low complexity" evidence="8">
    <location>
        <begin position="718"/>
        <end position="739"/>
    </location>
</feature>
<keyword evidence="4 9" id="KW-1133">Transmembrane helix</keyword>
<comment type="subcellular location">
    <subcellularLocation>
        <location evidence="1">Membrane</location>
        <topology evidence="1">Multi-pass membrane protein</topology>
    </subcellularLocation>
</comment>
<evidence type="ECO:0000256" key="6">
    <source>
        <dbReference type="ARBA" id="ARBA00023136"/>
    </source>
</evidence>
<feature type="region of interest" description="Disordered" evidence="8">
    <location>
        <begin position="689"/>
        <end position="755"/>
    </location>
</feature>
<evidence type="ECO:0000256" key="9">
    <source>
        <dbReference type="SAM" id="Phobius"/>
    </source>
</evidence>
<evidence type="ECO:0000313" key="12">
    <source>
        <dbReference type="Proteomes" id="UP000198287"/>
    </source>
</evidence>
<dbReference type="SMART" id="SM00100">
    <property type="entry name" value="cNMP"/>
    <property type="match status" value="1"/>
</dbReference>
<evidence type="ECO:0000256" key="1">
    <source>
        <dbReference type="ARBA" id="ARBA00004141"/>
    </source>
</evidence>
<evidence type="ECO:0000256" key="8">
    <source>
        <dbReference type="SAM" id="MobiDB-lite"/>
    </source>
</evidence>
<feature type="transmembrane region" description="Helical" evidence="9">
    <location>
        <begin position="140"/>
        <end position="160"/>
    </location>
</feature>
<dbReference type="InterPro" id="IPR000595">
    <property type="entry name" value="cNMP-bd_dom"/>
</dbReference>